<name>A0A285P376_9BACI</name>
<accession>A0A285P376</accession>
<evidence type="ECO:0000313" key="1">
    <source>
        <dbReference type="EMBL" id="SNZ16180.1"/>
    </source>
</evidence>
<gene>
    <name evidence="1" type="ORF">SAMN05421503_2879</name>
</gene>
<protein>
    <submittedName>
        <fullName evidence="1">Uncharacterized conserved protein, DUF2164 family</fullName>
    </submittedName>
</protein>
<dbReference type="Pfam" id="PF09932">
    <property type="entry name" value="DUF2164"/>
    <property type="match status" value="1"/>
</dbReference>
<sequence length="78" mass="9127">MQQPIQLNDVQRNDMLQSLKTYFEQEKDEQLGDLAAGLLLDFILEELAPIFYNAGIEASYQFMNEKIEDLFGIQVRER</sequence>
<dbReference type="Proteomes" id="UP000219356">
    <property type="component" value="Unassembled WGS sequence"/>
</dbReference>
<dbReference type="InterPro" id="IPR018680">
    <property type="entry name" value="DUF2164"/>
</dbReference>
<evidence type="ECO:0000313" key="2">
    <source>
        <dbReference type="Proteomes" id="UP000219356"/>
    </source>
</evidence>
<dbReference type="STRING" id="586416.GZ22_03565"/>
<keyword evidence="2" id="KW-1185">Reference proteome</keyword>
<dbReference type="EMBL" id="OBEK01000004">
    <property type="protein sequence ID" value="SNZ16180.1"/>
    <property type="molecule type" value="Genomic_DNA"/>
</dbReference>
<proteinExistence type="predicted"/>
<dbReference type="AlphaFoldDB" id="A0A285P376"/>
<dbReference type="RefSeq" id="WP_218668034.1">
    <property type="nucleotide sequence ID" value="NZ_OBEK01000004.1"/>
</dbReference>
<organism evidence="1 2">
    <name type="scientific">Terribacillus aidingensis</name>
    <dbReference type="NCBI Taxonomy" id="586416"/>
    <lineage>
        <taxon>Bacteria</taxon>
        <taxon>Bacillati</taxon>
        <taxon>Bacillota</taxon>
        <taxon>Bacilli</taxon>
        <taxon>Bacillales</taxon>
        <taxon>Bacillaceae</taxon>
        <taxon>Terribacillus</taxon>
    </lineage>
</organism>
<reference evidence="2" key="1">
    <citation type="submission" date="2017-09" db="EMBL/GenBank/DDBJ databases">
        <authorList>
            <person name="Varghese N."/>
            <person name="Submissions S."/>
        </authorList>
    </citation>
    <scope>NUCLEOTIDE SEQUENCE [LARGE SCALE GENOMIC DNA]</scope>
    <source>
        <strain evidence="2">CGMCC 1.8913</strain>
    </source>
</reference>